<feature type="non-terminal residue" evidence="1">
    <location>
        <position position="46"/>
    </location>
</feature>
<dbReference type="EMBL" id="MTKP01000276">
    <property type="protein sequence ID" value="RWX46499.1"/>
    <property type="molecule type" value="Genomic_DNA"/>
</dbReference>
<dbReference type="AlphaFoldDB" id="A0A3S3U934"/>
<evidence type="ECO:0000313" key="2">
    <source>
        <dbReference type="Proteomes" id="UP000288086"/>
    </source>
</evidence>
<dbReference type="Proteomes" id="UP000288086">
    <property type="component" value="Unassembled WGS sequence"/>
</dbReference>
<protein>
    <submittedName>
        <fullName evidence="1">Uncharacterized protein</fullName>
    </submittedName>
</protein>
<gene>
    <name evidence="1" type="ORF">VT98_12764</name>
</gene>
<proteinExistence type="predicted"/>
<accession>A0A3S3U934</accession>
<name>A0A3S3U934_9BACT</name>
<organism evidence="1 2">
    <name type="scientific">Candidatus Electrothrix communis</name>
    <dbReference type="NCBI Taxonomy" id="1859133"/>
    <lineage>
        <taxon>Bacteria</taxon>
        <taxon>Pseudomonadati</taxon>
        <taxon>Thermodesulfobacteriota</taxon>
        <taxon>Desulfobulbia</taxon>
        <taxon>Desulfobulbales</taxon>
        <taxon>Desulfobulbaceae</taxon>
        <taxon>Candidatus Electrothrix</taxon>
    </lineage>
</organism>
<sequence length="46" mass="5476">MKLLCVFFRGEAAADILDLDKLPDKYNDLLRLLSRYWEGKSYLIRI</sequence>
<evidence type="ECO:0000313" key="1">
    <source>
        <dbReference type="EMBL" id="RWX46499.1"/>
    </source>
</evidence>
<comment type="caution">
    <text evidence="1">The sequence shown here is derived from an EMBL/GenBank/DDBJ whole genome shotgun (WGS) entry which is preliminary data.</text>
</comment>
<keyword evidence="2" id="KW-1185">Reference proteome</keyword>
<reference evidence="1 2" key="1">
    <citation type="submission" date="2017-01" db="EMBL/GenBank/DDBJ databases">
        <title>The cable genome- insights into the physiology and evolution of filamentous bacteria capable of sulfide oxidation via long distance electron transfer.</title>
        <authorList>
            <person name="Schreiber L."/>
            <person name="Bjerg J.T."/>
            <person name="Boggild A."/>
            <person name="Van De Vossenberg J."/>
            <person name="Meysman F."/>
            <person name="Nielsen L.P."/>
            <person name="Schramm A."/>
            <person name="Kjeldsen K.U."/>
        </authorList>
    </citation>
    <scope>NUCLEOTIDE SEQUENCE [LARGE SCALE GENOMIC DNA]</scope>
    <source>
        <strain evidence="1">A1</strain>
    </source>
</reference>